<dbReference type="OrthoDB" id="5398515at2759"/>
<dbReference type="EMBL" id="CAJVRL010000104">
    <property type="protein sequence ID" value="CAG8961241.1"/>
    <property type="molecule type" value="Genomic_DNA"/>
</dbReference>
<reference evidence="2" key="1">
    <citation type="submission" date="2021-07" db="EMBL/GenBank/DDBJ databases">
        <authorList>
            <person name="Durling M."/>
        </authorList>
    </citation>
    <scope>NUCLEOTIDE SEQUENCE</scope>
</reference>
<dbReference type="Proteomes" id="UP000696280">
    <property type="component" value="Unassembled WGS sequence"/>
</dbReference>
<comment type="caution">
    <text evidence="2">The sequence shown here is derived from an EMBL/GenBank/DDBJ whole genome shotgun (WGS) entry which is preliminary data.</text>
</comment>
<feature type="compositionally biased region" description="Basic and acidic residues" evidence="1">
    <location>
        <begin position="411"/>
        <end position="423"/>
    </location>
</feature>
<dbReference type="AlphaFoldDB" id="A0A9N9L6T7"/>
<protein>
    <submittedName>
        <fullName evidence="2">Uncharacterized protein</fullName>
    </submittedName>
</protein>
<name>A0A9N9L6T7_9HELO</name>
<feature type="compositionally biased region" description="Basic and acidic residues" evidence="1">
    <location>
        <begin position="220"/>
        <end position="231"/>
    </location>
</feature>
<sequence length="484" mass="53203">MATLHHAHAHTPPPSSAIRTPSTPRFGTFADDYQPYSPRKSSRVAQRSRATTPPPREVTKHDLRSSPKSKKKSSSASASRMLDTPASPHATPKKRTSRALPESGARRVPGALEFPSMSSGASSLGLPTPTRADKMDIPRPNGGSRNNGMLPTPAKTPSRRPDAKNPAFSGISRSLFTSRTDVLDDVMPSPRKKNGRRGNAGFTLDSFDDAEGAIQIYTDSTDRVPEADHSLDNPFYGEGAASPAQPVRRTSKRRKVIIPGEGEQDIDDVKDREDGMAYIFRGKKFWRSHEKNDAMVNESDDEGGPDLVGDLDIEHLGPMTRSSIKPRLLYPTEKQIEARKQRIQVVEEEEADTDIEEPAKTVTRSPKKSLRFSMNETPAAQLVEEVSTPKAPRFAASALTPPTTARTTRSKKMDVSRDMRSTPEPDASSEEDDPKTPVRATRSTRSTPSPFKAWQRLETDETKATKKRGGDSMARPAAAKRPRH</sequence>
<feature type="region of interest" description="Disordered" evidence="1">
    <location>
        <begin position="1"/>
        <end position="205"/>
    </location>
</feature>
<feature type="compositionally biased region" description="Low complexity" evidence="1">
    <location>
        <begin position="395"/>
        <end position="407"/>
    </location>
</feature>
<feature type="region of interest" description="Disordered" evidence="1">
    <location>
        <begin position="219"/>
        <end position="259"/>
    </location>
</feature>
<evidence type="ECO:0000313" key="3">
    <source>
        <dbReference type="Proteomes" id="UP000696280"/>
    </source>
</evidence>
<feature type="compositionally biased region" description="Basic and acidic residues" evidence="1">
    <location>
        <begin position="455"/>
        <end position="470"/>
    </location>
</feature>
<accession>A0A9N9L6T7</accession>
<evidence type="ECO:0000256" key="1">
    <source>
        <dbReference type="SAM" id="MobiDB-lite"/>
    </source>
</evidence>
<evidence type="ECO:0000313" key="2">
    <source>
        <dbReference type="EMBL" id="CAG8961241.1"/>
    </source>
</evidence>
<gene>
    <name evidence="2" type="ORF">HYFRA_00013297</name>
</gene>
<feature type="compositionally biased region" description="Polar residues" evidence="1">
    <location>
        <begin position="171"/>
        <end position="180"/>
    </location>
</feature>
<proteinExistence type="predicted"/>
<feature type="region of interest" description="Disordered" evidence="1">
    <location>
        <begin position="347"/>
        <end position="484"/>
    </location>
</feature>
<keyword evidence="3" id="KW-1185">Reference proteome</keyword>
<feature type="compositionally biased region" description="Acidic residues" evidence="1">
    <location>
        <begin position="347"/>
        <end position="356"/>
    </location>
</feature>
<organism evidence="2 3">
    <name type="scientific">Hymenoscyphus fraxineus</name>
    <dbReference type="NCBI Taxonomy" id="746836"/>
    <lineage>
        <taxon>Eukaryota</taxon>
        <taxon>Fungi</taxon>
        <taxon>Dikarya</taxon>
        <taxon>Ascomycota</taxon>
        <taxon>Pezizomycotina</taxon>
        <taxon>Leotiomycetes</taxon>
        <taxon>Helotiales</taxon>
        <taxon>Helotiaceae</taxon>
        <taxon>Hymenoscyphus</taxon>
    </lineage>
</organism>